<comment type="caution">
    <text evidence="2">The sequence shown here is derived from an EMBL/GenBank/DDBJ whole genome shotgun (WGS) entry which is preliminary data.</text>
</comment>
<sequence>MTSSRRLSRALQASLSGRLKPAALSPYTPSPLPFRRGFADRQLTFINRPIASRGQWEYPDIEHRPRTRKNEETPIGNTNDKHWEATKHANLAAHFISQRRHRGAAKYANGDDGGAGEDGNGVQYPASELDRGVKSAWKADDLTESALSSRKRQSTLPSDVPDHLLLCDNSVPGSLGRTRSELVSLIEETPWNIFSPARCLYRTYTFVDNKHVLQFLVGIRGLLGPKGPSPGWAVAGNRVYLRWMASPKEATGFSADMVGKARQSDKVLAGLGEKVLVPNSDDNFRYSERWARQKRLIYPVVRKFPTRKKAWDHCCELLKNVKNVNRKWRFALVSIMGNFVYESQTRFATSRHYGVRVLVPPAKMDRYRLLKLTQVSIKDFSGRNPVPGLLEVMAQQVSTDWKGHCPGYSPEKWAERIHRLEEQGQLRHFEKTPLQ</sequence>
<dbReference type="EMBL" id="JAGTJR010000052">
    <property type="protein sequence ID" value="KAH7027148.1"/>
    <property type="molecule type" value="Genomic_DNA"/>
</dbReference>
<evidence type="ECO:0000256" key="1">
    <source>
        <dbReference type="SAM" id="MobiDB-lite"/>
    </source>
</evidence>
<name>A0ABQ8FUG1_9PEZI</name>
<evidence type="ECO:0000313" key="2">
    <source>
        <dbReference type="EMBL" id="KAH7027148.1"/>
    </source>
</evidence>
<accession>A0ABQ8FUG1</accession>
<feature type="region of interest" description="Disordered" evidence="1">
    <location>
        <begin position="102"/>
        <end position="126"/>
    </location>
</feature>
<organism evidence="2 3">
    <name type="scientific">Macrophomina phaseolina</name>
    <dbReference type="NCBI Taxonomy" id="35725"/>
    <lineage>
        <taxon>Eukaryota</taxon>
        <taxon>Fungi</taxon>
        <taxon>Dikarya</taxon>
        <taxon>Ascomycota</taxon>
        <taxon>Pezizomycotina</taxon>
        <taxon>Dothideomycetes</taxon>
        <taxon>Dothideomycetes incertae sedis</taxon>
        <taxon>Botryosphaeriales</taxon>
        <taxon>Botryosphaeriaceae</taxon>
        <taxon>Macrophomina</taxon>
    </lineage>
</organism>
<protein>
    <submittedName>
        <fullName evidence="2">Uncharacterized protein</fullName>
    </submittedName>
</protein>
<evidence type="ECO:0000313" key="3">
    <source>
        <dbReference type="Proteomes" id="UP000774617"/>
    </source>
</evidence>
<proteinExistence type="predicted"/>
<dbReference type="Proteomes" id="UP000774617">
    <property type="component" value="Unassembled WGS sequence"/>
</dbReference>
<gene>
    <name evidence="2" type="ORF">B0J12DRAFT_358915</name>
</gene>
<reference evidence="2 3" key="1">
    <citation type="journal article" date="2021" name="Nat. Commun.">
        <title>Genetic determinants of endophytism in the Arabidopsis root mycobiome.</title>
        <authorList>
            <person name="Mesny F."/>
            <person name="Miyauchi S."/>
            <person name="Thiergart T."/>
            <person name="Pickel B."/>
            <person name="Atanasova L."/>
            <person name="Karlsson M."/>
            <person name="Huettel B."/>
            <person name="Barry K.W."/>
            <person name="Haridas S."/>
            <person name="Chen C."/>
            <person name="Bauer D."/>
            <person name="Andreopoulos W."/>
            <person name="Pangilinan J."/>
            <person name="LaButti K."/>
            <person name="Riley R."/>
            <person name="Lipzen A."/>
            <person name="Clum A."/>
            <person name="Drula E."/>
            <person name="Henrissat B."/>
            <person name="Kohler A."/>
            <person name="Grigoriev I.V."/>
            <person name="Martin F.M."/>
            <person name="Hacquard S."/>
        </authorList>
    </citation>
    <scope>NUCLEOTIDE SEQUENCE [LARGE SCALE GENOMIC DNA]</scope>
    <source>
        <strain evidence="2 3">MPI-SDFR-AT-0080</strain>
    </source>
</reference>
<keyword evidence="3" id="KW-1185">Reference proteome</keyword>